<dbReference type="InterPro" id="IPR000751">
    <property type="entry name" value="MPI_Phosphatase"/>
</dbReference>
<dbReference type="GO" id="GO:0005737">
    <property type="term" value="C:cytoplasm"/>
    <property type="evidence" value="ECO:0007669"/>
    <property type="project" value="TreeGrafter"/>
</dbReference>
<dbReference type="GO" id="GO:0051301">
    <property type="term" value="P:cell division"/>
    <property type="evidence" value="ECO:0007669"/>
    <property type="project" value="UniProtKB-KW"/>
</dbReference>
<evidence type="ECO:0000256" key="5">
    <source>
        <dbReference type="ARBA" id="ARBA00022801"/>
    </source>
</evidence>
<evidence type="ECO:0000313" key="13">
    <source>
        <dbReference type="Proteomes" id="UP000235388"/>
    </source>
</evidence>
<dbReference type="EMBL" id="PGCJ01000397">
    <property type="protein sequence ID" value="PLW29825.1"/>
    <property type="molecule type" value="Genomic_DNA"/>
</dbReference>
<dbReference type="STRING" id="200324.A0A2N5TWE3"/>
<evidence type="ECO:0000256" key="4">
    <source>
        <dbReference type="ARBA" id="ARBA00022776"/>
    </source>
</evidence>
<feature type="compositionally biased region" description="Polar residues" evidence="10">
    <location>
        <begin position="309"/>
        <end position="323"/>
    </location>
</feature>
<evidence type="ECO:0000256" key="6">
    <source>
        <dbReference type="ARBA" id="ARBA00022912"/>
    </source>
</evidence>
<dbReference type="CDD" id="cd01530">
    <property type="entry name" value="Cdc25"/>
    <property type="match status" value="1"/>
</dbReference>
<feature type="compositionally biased region" description="Polar residues" evidence="10">
    <location>
        <begin position="240"/>
        <end position="249"/>
    </location>
</feature>
<evidence type="ECO:0000313" key="12">
    <source>
        <dbReference type="EMBL" id="PLW29825.1"/>
    </source>
</evidence>
<evidence type="ECO:0000256" key="9">
    <source>
        <dbReference type="ARBA" id="ARBA00067190"/>
    </source>
</evidence>
<dbReference type="InterPro" id="IPR036873">
    <property type="entry name" value="Rhodanese-like_dom_sf"/>
</dbReference>
<feature type="domain" description="Rhodanese" evidence="11">
    <location>
        <begin position="574"/>
        <end position="700"/>
    </location>
</feature>
<protein>
    <recommendedName>
        <fullName evidence="9">M-phase inducer phosphatase</fullName>
        <ecNumber evidence="2">3.1.3.48</ecNumber>
    </recommendedName>
</protein>
<dbReference type="InterPro" id="IPR001763">
    <property type="entry name" value="Rhodanese-like_dom"/>
</dbReference>
<comment type="caution">
    <text evidence="12">The sequence shown here is derived from an EMBL/GenBank/DDBJ whole genome shotgun (WGS) entry which is preliminary data.</text>
</comment>
<keyword evidence="7" id="KW-0131">Cell cycle</keyword>
<dbReference type="AlphaFoldDB" id="A0A2N5TWE3"/>
<dbReference type="PANTHER" id="PTHR10828:SF17">
    <property type="entry name" value="PROTEIN-TYROSINE-PHOSPHATASE"/>
    <property type="match status" value="1"/>
</dbReference>
<dbReference type="GO" id="GO:0010971">
    <property type="term" value="P:positive regulation of G2/M transition of mitotic cell cycle"/>
    <property type="evidence" value="ECO:0007669"/>
    <property type="project" value="TreeGrafter"/>
</dbReference>
<evidence type="ECO:0000256" key="3">
    <source>
        <dbReference type="ARBA" id="ARBA00022618"/>
    </source>
</evidence>
<organism evidence="12 13">
    <name type="scientific">Puccinia coronata f. sp. avenae</name>
    <dbReference type="NCBI Taxonomy" id="200324"/>
    <lineage>
        <taxon>Eukaryota</taxon>
        <taxon>Fungi</taxon>
        <taxon>Dikarya</taxon>
        <taxon>Basidiomycota</taxon>
        <taxon>Pucciniomycotina</taxon>
        <taxon>Pucciniomycetes</taxon>
        <taxon>Pucciniales</taxon>
        <taxon>Pucciniaceae</taxon>
        <taxon>Puccinia</taxon>
    </lineage>
</organism>
<dbReference type="PANTHER" id="PTHR10828">
    <property type="entry name" value="M-PHASE INDUCER PHOSPHATASE DUAL SPECIFICITY PHOSPHATASE CDC25"/>
    <property type="match status" value="1"/>
</dbReference>
<dbReference type="OrthoDB" id="26523at2759"/>
<gene>
    <name evidence="12" type="ORF">PCANC_20129</name>
</gene>
<evidence type="ECO:0000256" key="2">
    <source>
        <dbReference type="ARBA" id="ARBA00013064"/>
    </source>
</evidence>
<evidence type="ECO:0000259" key="11">
    <source>
        <dbReference type="PROSITE" id="PS50206"/>
    </source>
</evidence>
<evidence type="ECO:0000256" key="7">
    <source>
        <dbReference type="ARBA" id="ARBA00023306"/>
    </source>
</evidence>
<feature type="region of interest" description="Disordered" evidence="10">
    <location>
        <begin position="240"/>
        <end position="324"/>
    </location>
</feature>
<comment type="catalytic activity">
    <reaction evidence="8">
        <text>O-phospho-L-tyrosyl-[protein] + H2O = L-tyrosyl-[protein] + phosphate</text>
        <dbReference type="Rhea" id="RHEA:10684"/>
        <dbReference type="Rhea" id="RHEA-COMP:10136"/>
        <dbReference type="Rhea" id="RHEA-COMP:20101"/>
        <dbReference type="ChEBI" id="CHEBI:15377"/>
        <dbReference type="ChEBI" id="CHEBI:43474"/>
        <dbReference type="ChEBI" id="CHEBI:46858"/>
        <dbReference type="ChEBI" id="CHEBI:61978"/>
        <dbReference type="EC" id="3.1.3.48"/>
    </reaction>
</comment>
<feature type="region of interest" description="Disordered" evidence="10">
    <location>
        <begin position="438"/>
        <end position="466"/>
    </location>
</feature>
<feature type="compositionally biased region" description="Basic and acidic residues" evidence="10">
    <location>
        <begin position="276"/>
        <end position="285"/>
    </location>
</feature>
<dbReference type="GO" id="GO:0005634">
    <property type="term" value="C:nucleus"/>
    <property type="evidence" value="ECO:0007669"/>
    <property type="project" value="TreeGrafter"/>
</dbReference>
<dbReference type="Pfam" id="PF00581">
    <property type="entry name" value="Rhodanese"/>
    <property type="match status" value="1"/>
</dbReference>
<evidence type="ECO:0000256" key="8">
    <source>
        <dbReference type="ARBA" id="ARBA00051722"/>
    </source>
</evidence>
<evidence type="ECO:0000256" key="10">
    <source>
        <dbReference type="SAM" id="MobiDB-lite"/>
    </source>
</evidence>
<keyword evidence="5" id="KW-0378">Hydrolase</keyword>
<dbReference type="GO" id="GO:0110032">
    <property type="term" value="P:positive regulation of G2/MI transition of meiotic cell cycle"/>
    <property type="evidence" value="ECO:0007669"/>
    <property type="project" value="TreeGrafter"/>
</dbReference>
<dbReference type="PROSITE" id="PS50206">
    <property type="entry name" value="RHODANESE_3"/>
    <property type="match status" value="1"/>
</dbReference>
<dbReference type="GO" id="GO:0000086">
    <property type="term" value="P:G2/M transition of mitotic cell cycle"/>
    <property type="evidence" value="ECO:0007669"/>
    <property type="project" value="TreeGrafter"/>
</dbReference>
<keyword evidence="3" id="KW-0132">Cell division</keyword>
<dbReference type="Proteomes" id="UP000235388">
    <property type="component" value="Unassembled WGS sequence"/>
</dbReference>
<keyword evidence="13" id="KW-1185">Reference proteome</keyword>
<dbReference type="SMART" id="SM00450">
    <property type="entry name" value="RHOD"/>
    <property type="match status" value="1"/>
</dbReference>
<keyword evidence="6" id="KW-0904">Protein phosphatase</keyword>
<sequence length="856" mass="94258">MASSPLLASSPALPCHPEESSLFCPTPALCSTTHACTKSSSTQHHSGDDLALTFKSEVDELYHDRRGSMTQGLHQFLECAQGKHDSEDLNRRVSMDTLSPTYDNSFASSRSIRSSPPCTPSTNLRVNTTRGNPPMYNPAPPSHPVTHLTASPLVPPATPYYMDISPISLDIASSHFATGPVEVPSGGHYQSLCEDDPIITFPTDSRRNYQDHRPLEGPQVGEMDIDSPGYNKVSHILNNTEPGVQSAPASPSRHCISPLKQHSSGSASEGGVGKRNRMEEDEGHKPSSSFPTSGRSSRRHRLSRPSIHKSVTSNISPSMQGSGSKFALQTMASDLNMHLISPEPLCSSPVEDVSPCLNVFGRKALFQAATASPNPVFRFPVTKPTFNCEKPPSIIRKPRSSTVSIRSDSVPCRSKSKVAQNTATLFNRHLSLSTSLDITRLEGTTDPRQESGSQVDEREVSEDPEDSFEFELSPVISVKKISTRNTNSKGKRCAAPLALDHLQPPPSSTGASLSPSHRLGFTFSSTIQSPVGIAFSEKERAGKILPCHKVSSDGLMRISPETMDRLLEGAYDDQISTKMIIDCRFGYEYDGGHIREAINVHDKEAAEQMLLQGALFKGGHRDVPIPSESGKPDPNGETKKVLLVFHCEYSAMRAPTVAKYLREQDRHMNMTHYPALHYPEIYILEGGFAKFFAHSPHHCNGTYVRMDDPTYRTDRQTDLNLFRNRESVFTRTKSYTYGEIKTNKQKKDPKLTLGGPRFGVDKRSTRLYHETKENNPAHCNIVEEEDDDENENYGLASSPLYMTITAANHAKRANLKNQGRSVSMLASVEQGRNSVEDVGSRKAFGNRTQLNRLALA</sequence>
<feature type="compositionally biased region" description="Low complexity" evidence="10">
    <location>
        <begin position="108"/>
        <end position="122"/>
    </location>
</feature>
<feature type="region of interest" description="Disordered" evidence="10">
    <location>
        <begin position="102"/>
        <end position="131"/>
    </location>
</feature>
<dbReference type="Gene3D" id="3.40.250.10">
    <property type="entry name" value="Rhodanese-like domain"/>
    <property type="match status" value="1"/>
</dbReference>
<keyword evidence="4" id="KW-0498">Mitosis</keyword>
<evidence type="ECO:0000256" key="1">
    <source>
        <dbReference type="ARBA" id="ARBA00011065"/>
    </source>
</evidence>
<accession>A0A2N5TWE3</accession>
<dbReference type="SUPFAM" id="SSF52821">
    <property type="entry name" value="Rhodanese/Cell cycle control phosphatase"/>
    <property type="match status" value="1"/>
</dbReference>
<dbReference type="FunFam" id="3.40.250.10:FF:000021">
    <property type="entry name" value="M-phase inducer phosphatase cdc-25.2"/>
    <property type="match status" value="1"/>
</dbReference>
<proteinExistence type="inferred from homology"/>
<reference evidence="12 13" key="1">
    <citation type="submission" date="2017-11" db="EMBL/GenBank/DDBJ databases">
        <title>De novo assembly and phasing of dikaryotic genomes from two isolates of Puccinia coronata f. sp. avenae, the causal agent of oat crown rust.</title>
        <authorList>
            <person name="Miller M.E."/>
            <person name="Zhang Y."/>
            <person name="Omidvar V."/>
            <person name="Sperschneider J."/>
            <person name="Schwessinger B."/>
            <person name="Raley C."/>
            <person name="Palmer J.M."/>
            <person name="Garnica D."/>
            <person name="Upadhyaya N."/>
            <person name="Rathjen J."/>
            <person name="Taylor J.M."/>
            <person name="Park R.F."/>
            <person name="Dodds P.N."/>
            <person name="Hirsch C.D."/>
            <person name="Kianian S.F."/>
            <person name="Figueroa M."/>
        </authorList>
    </citation>
    <scope>NUCLEOTIDE SEQUENCE [LARGE SCALE GENOMIC DNA]</scope>
    <source>
        <strain evidence="12">12NC29</strain>
    </source>
</reference>
<comment type="similarity">
    <text evidence="1">Belongs to the MPI phosphatase family.</text>
</comment>
<feature type="compositionally biased region" description="Basic residues" evidence="10">
    <location>
        <begin position="296"/>
        <end position="307"/>
    </location>
</feature>
<dbReference type="PRINTS" id="PR00716">
    <property type="entry name" value="MPIPHPHTASE"/>
</dbReference>
<feature type="compositionally biased region" description="Basic and acidic residues" evidence="10">
    <location>
        <begin position="439"/>
        <end position="449"/>
    </location>
</feature>
<dbReference type="GO" id="GO:0004725">
    <property type="term" value="F:protein tyrosine phosphatase activity"/>
    <property type="evidence" value="ECO:0007669"/>
    <property type="project" value="UniProtKB-EC"/>
</dbReference>
<name>A0A2N5TWE3_9BASI</name>
<dbReference type="EC" id="3.1.3.48" evidence="2"/>